<keyword evidence="3" id="KW-1185">Reference proteome</keyword>
<evidence type="ECO:0000313" key="2">
    <source>
        <dbReference type="EMBL" id="GAA2142939.1"/>
    </source>
</evidence>
<dbReference type="RefSeq" id="WP_344149618.1">
    <property type="nucleotide sequence ID" value="NZ_BAAAQR010000003.1"/>
</dbReference>
<feature type="region of interest" description="Disordered" evidence="1">
    <location>
        <begin position="71"/>
        <end position="106"/>
    </location>
</feature>
<dbReference type="Proteomes" id="UP001501771">
    <property type="component" value="Unassembled WGS sequence"/>
</dbReference>
<comment type="caution">
    <text evidence="2">The sequence shown here is derived from an EMBL/GenBank/DDBJ whole genome shotgun (WGS) entry which is preliminary data.</text>
</comment>
<gene>
    <name evidence="2" type="ORF">GCM10009844_14710</name>
</gene>
<evidence type="ECO:0008006" key="4">
    <source>
        <dbReference type="Google" id="ProtNLM"/>
    </source>
</evidence>
<proteinExistence type="predicted"/>
<dbReference type="EMBL" id="BAAAQR010000003">
    <property type="protein sequence ID" value="GAA2142939.1"/>
    <property type="molecule type" value="Genomic_DNA"/>
</dbReference>
<protein>
    <recommendedName>
        <fullName evidence="4">YtxH domain-containing protein</fullName>
    </recommendedName>
</protein>
<sequence>MSKLTLIAAGAAGYVLGARAGRERYEQIAAGARGVMRNPRVQSARQQAQDAVAEQAAAARDVVVEKAKETASTAASAAADKVRRGEGGAHSADQTWPADTAAPPVS</sequence>
<accession>A0ABP5L7Q5</accession>
<name>A0ABP5L7Q5_9ACTN</name>
<evidence type="ECO:0000256" key="1">
    <source>
        <dbReference type="SAM" id="MobiDB-lite"/>
    </source>
</evidence>
<evidence type="ECO:0000313" key="3">
    <source>
        <dbReference type="Proteomes" id="UP001501771"/>
    </source>
</evidence>
<organism evidence="2 3">
    <name type="scientific">Nocardioides koreensis</name>
    <dbReference type="NCBI Taxonomy" id="433651"/>
    <lineage>
        <taxon>Bacteria</taxon>
        <taxon>Bacillati</taxon>
        <taxon>Actinomycetota</taxon>
        <taxon>Actinomycetes</taxon>
        <taxon>Propionibacteriales</taxon>
        <taxon>Nocardioidaceae</taxon>
        <taxon>Nocardioides</taxon>
    </lineage>
</organism>
<reference evidence="3" key="1">
    <citation type="journal article" date="2019" name="Int. J. Syst. Evol. Microbiol.">
        <title>The Global Catalogue of Microorganisms (GCM) 10K type strain sequencing project: providing services to taxonomists for standard genome sequencing and annotation.</title>
        <authorList>
            <consortium name="The Broad Institute Genomics Platform"/>
            <consortium name="The Broad Institute Genome Sequencing Center for Infectious Disease"/>
            <person name="Wu L."/>
            <person name="Ma J."/>
        </authorList>
    </citation>
    <scope>NUCLEOTIDE SEQUENCE [LARGE SCALE GENOMIC DNA]</scope>
    <source>
        <strain evidence="3">JCM 16022</strain>
    </source>
</reference>